<protein>
    <submittedName>
        <fullName evidence="4">FecR domain-containing protein</fullName>
    </submittedName>
</protein>
<evidence type="ECO:0000259" key="2">
    <source>
        <dbReference type="Pfam" id="PF04773"/>
    </source>
</evidence>
<dbReference type="InterPro" id="IPR012373">
    <property type="entry name" value="Ferrdict_sens_TM"/>
</dbReference>
<feature type="region of interest" description="Disordered" evidence="1">
    <location>
        <begin position="340"/>
        <end position="360"/>
    </location>
</feature>
<dbReference type="Gene3D" id="3.55.50.30">
    <property type="match status" value="1"/>
</dbReference>
<dbReference type="Gene3D" id="2.60.120.1440">
    <property type="match status" value="1"/>
</dbReference>
<comment type="caution">
    <text evidence="4">The sequence shown here is derived from an EMBL/GenBank/DDBJ whole genome shotgun (WGS) entry which is preliminary data.</text>
</comment>
<dbReference type="Proteomes" id="UP001200741">
    <property type="component" value="Unassembled WGS sequence"/>
</dbReference>
<sequence>MQPPEAPAEGAREPLVTQAIAAEAAVWLALLHGPHRSRAMQRDCLAWQARSAAHRQAFERCTDTWQEVGGVSRARIQAAVAEPAHTGSLVGRPGRMALALATLCLAAVFAVMQWPGDTYGTGVGEQRLIVLADGSRMTLNTSTEVRVQLTKAKRAVTVKQGEALFEVAKDASRPFVVGVADAQVVATGTAFLVRSTPPQQEASAVFGVTLLEGQVIVQRNEGGAESALSTPIVMAPGDRLRVDRPSSKLRQSPAQARLDRPKLDQVLAWQRGVAIFDNTPLPEAIADLNRYNKVQITLADPAAMSPLRVSGSFRTGDNKAFAQAVATLFDLVVKQRDHGFELTPGPSETAPIPKEVETDR</sequence>
<organism evidence="4 5">
    <name type="scientific">Pelomonas cellulosilytica</name>
    <dbReference type="NCBI Taxonomy" id="2906762"/>
    <lineage>
        <taxon>Bacteria</taxon>
        <taxon>Pseudomonadati</taxon>
        <taxon>Pseudomonadota</taxon>
        <taxon>Betaproteobacteria</taxon>
        <taxon>Burkholderiales</taxon>
        <taxon>Sphaerotilaceae</taxon>
        <taxon>Roseateles</taxon>
    </lineage>
</organism>
<dbReference type="PIRSF" id="PIRSF018266">
    <property type="entry name" value="FecR"/>
    <property type="match status" value="1"/>
</dbReference>
<dbReference type="EMBL" id="JAJTWU010000002">
    <property type="protein sequence ID" value="MCE4554283.1"/>
    <property type="molecule type" value="Genomic_DNA"/>
</dbReference>
<dbReference type="Pfam" id="PF04773">
    <property type="entry name" value="FecR"/>
    <property type="match status" value="1"/>
</dbReference>
<proteinExistence type="predicted"/>
<accession>A0ABS8XSW9</accession>
<dbReference type="RefSeq" id="WP_233371188.1">
    <property type="nucleotide sequence ID" value="NZ_JAJTWU010000002.1"/>
</dbReference>
<evidence type="ECO:0000259" key="3">
    <source>
        <dbReference type="Pfam" id="PF16220"/>
    </source>
</evidence>
<dbReference type="InterPro" id="IPR032623">
    <property type="entry name" value="FecR_N"/>
</dbReference>
<dbReference type="Pfam" id="PF16220">
    <property type="entry name" value="DUF4880"/>
    <property type="match status" value="1"/>
</dbReference>
<keyword evidence="5" id="KW-1185">Reference proteome</keyword>
<dbReference type="PANTHER" id="PTHR30273:SF2">
    <property type="entry name" value="PROTEIN FECR"/>
    <property type="match status" value="1"/>
</dbReference>
<evidence type="ECO:0000313" key="5">
    <source>
        <dbReference type="Proteomes" id="UP001200741"/>
    </source>
</evidence>
<gene>
    <name evidence="4" type="ORF">LXT13_07470</name>
</gene>
<reference evidence="4 5" key="1">
    <citation type="submission" date="2021-12" db="EMBL/GenBank/DDBJ databases">
        <title>Genome seq of P8.</title>
        <authorList>
            <person name="Seo T."/>
        </authorList>
    </citation>
    <scope>NUCLEOTIDE SEQUENCE [LARGE SCALE GENOMIC DNA]</scope>
    <source>
        <strain evidence="4 5">P8</strain>
    </source>
</reference>
<feature type="domain" description="FecR N-terminal" evidence="3">
    <location>
        <begin position="23"/>
        <end position="61"/>
    </location>
</feature>
<evidence type="ECO:0000313" key="4">
    <source>
        <dbReference type="EMBL" id="MCE4554283.1"/>
    </source>
</evidence>
<dbReference type="PANTHER" id="PTHR30273">
    <property type="entry name" value="PERIPLASMIC SIGNAL SENSOR AND SIGMA FACTOR ACTIVATOR FECR-RELATED"/>
    <property type="match status" value="1"/>
</dbReference>
<name>A0ABS8XSW9_9BURK</name>
<dbReference type="InterPro" id="IPR006860">
    <property type="entry name" value="FecR"/>
</dbReference>
<feature type="domain" description="FecR protein" evidence="2">
    <location>
        <begin position="117"/>
        <end position="215"/>
    </location>
</feature>
<evidence type="ECO:0000256" key="1">
    <source>
        <dbReference type="SAM" id="MobiDB-lite"/>
    </source>
</evidence>